<proteinExistence type="predicted"/>
<reference evidence="1" key="1">
    <citation type="submission" date="2024-09" db="EMBL/GenBank/DDBJ databases">
        <title>Draft Genome Sequences of Neofusicoccum parvum.</title>
        <authorList>
            <person name="Ashida A."/>
            <person name="Camagna M."/>
            <person name="Tanaka A."/>
            <person name="Takemoto D."/>
        </authorList>
    </citation>
    <scope>NUCLEOTIDE SEQUENCE</scope>
    <source>
        <strain evidence="1">PPO83</strain>
    </source>
</reference>
<dbReference type="Proteomes" id="UP001165186">
    <property type="component" value="Unassembled WGS sequence"/>
</dbReference>
<keyword evidence="1" id="KW-0378">Hydrolase</keyword>
<protein>
    <submittedName>
        <fullName evidence="1">Glycoside hydrolase family 43</fullName>
    </submittedName>
</protein>
<gene>
    <name evidence="1" type="primary">g2369</name>
    <name evidence="1" type="ORF">NpPPO83_00002369</name>
</gene>
<dbReference type="EMBL" id="BSXG01000003">
    <property type="protein sequence ID" value="GME22622.1"/>
    <property type="molecule type" value="Genomic_DNA"/>
</dbReference>
<name>A0ACB5RQ26_9PEZI</name>
<keyword evidence="2" id="KW-1185">Reference proteome</keyword>
<sequence>MHPRCLLAPFFLSASVALLARCSSAQNSTYTNPVLPGFHPDPSCILVKDWNHTFFCASSSFLAFPGIPIHASTDLQNWKLVGNALSRPEQLPELAATSKQTSGIWAPALRYHDGTFYVVTTLVHDDRDAFDPQRWDNVIFSSKDPYDDAAWSDAVHFAFEGYDTSPFWDDDGSVYITASHAFKVRPGIEQMSINLETGETGEPVNIWNGTGGPAPEGPHLYKKDGLYYLMIAEGGTGIYHMETIARSASANGPYEAYQGNPILSNANTTEYFQTVGHADLFQDASGNWWGVALATRSGPDFVTYPMGRETVLYPVTWNEGEWPVLSPVRGRMEGWPLPPAEVSIAESGPFISSPDAIDFAPGSVLPPHFLHWRFPRADAYAISPPGHEYSLRLKPSKLNLTAYDGQNATEDQTLLARRQVDTLFTFSVDVAFLPQQEEEEAGVTVFLTQNHHIDLGIVLLPANNDSAAPSPTLRPHFRFRATSYVTVPDPAVVPVPDSWQDQALRLEIKAANLTHYAFSAGPTAHQSQMMTIGYGAGSVVSWGFTGALVGVYATSNGGNGTTEAYVSRWRYQGQGQFID</sequence>
<comment type="caution">
    <text evidence="1">The sequence shown here is derived from an EMBL/GenBank/DDBJ whole genome shotgun (WGS) entry which is preliminary data.</text>
</comment>
<accession>A0ACB5RQ26</accession>
<organism evidence="1 2">
    <name type="scientific">Neofusicoccum parvum</name>
    <dbReference type="NCBI Taxonomy" id="310453"/>
    <lineage>
        <taxon>Eukaryota</taxon>
        <taxon>Fungi</taxon>
        <taxon>Dikarya</taxon>
        <taxon>Ascomycota</taxon>
        <taxon>Pezizomycotina</taxon>
        <taxon>Dothideomycetes</taxon>
        <taxon>Dothideomycetes incertae sedis</taxon>
        <taxon>Botryosphaeriales</taxon>
        <taxon>Botryosphaeriaceae</taxon>
        <taxon>Neofusicoccum</taxon>
    </lineage>
</organism>
<evidence type="ECO:0000313" key="1">
    <source>
        <dbReference type="EMBL" id="GME22622.1"/>
    </source>
</evidence>
<evidence type="ECO:0000313" key="2">
    <source>
        <dbReference type="Proteomes" id="UP001165186"/>
    </source>
</evidence>